<dbReference type="RefSeq" id="WP_369343380.1">
    <property type="nucleotide sequence ID" value="NZ_CP129674.1"/>
</dbReference>
<reference evidence="1" key="1">
    <citation type="submission" date="2023-07" db="EMBL/GenBank/DDBJ databases">
        <title>Bifidobacterium aquikefiriaerophilum sp. nov. and Bifidobacterium eccum sp. nov., isolated from water kefir.</title>
        <authorList>
            <person name="Breselge S."/>
            <person name="Bellassi P."/>
            <person name="Barcenilla C."/>
            <person name="Alvarez-Ordonez A."/>
            <person name="Morelli L."/>
            <person name="Cotter P.D."/>
        </authorList>
    </citation>
    <scope>NUCLEOTIDE SEQUENCE</scope>
    <source>
        <strain evidence="1">WK041_4_12</strain>
    </source>
</reference>
<dbReference type="KEGG" id="baqk:QN215_05640"/>
<evidence type="ECO:0000313" key="1">
    <source>
        <dbReference type="EMBL" id="XDS43786.1"/>
    </source>
</evidence>
<gene>
    <name evidence="1" type="ORF">QN215_05640</name>
</gene>
<protein>
    <recommendedName>
        <fullName evidence="2">Methionine aminopeptidase</fullName>
    </recommendedName>
</protein>
<sequence length="67" mass="8144">MADEHKDQLWYFNTVKQEAEQGRISPVSDRMGPYQTQEEAMNAWKIFNERNKQWEDQDREWGINDSH</sequence>
<dbReference type="AlphaFoldDB" id="A0AB39U474"/>
<evidence type="ECO:0008006" key="2">
    <source>
        <dbReference type="Google" id="ProtNLM"/>
    </source>
</evidence>
<accession>A0AB39U474</accession>
<proteinExistence type="predicted"/>
<name>A0AB39U474_9BIFI</name>
<organism evidence="1">
    <name type="scientific">Bifidobacterium aquikefiricola</name>
    <dbReference type="NCBI Taxonomy" id="3059038"/>
    <lineage>
        <taxon>Bacteria</taxon>
        <taxon>Bacillati</taxon>
        <taxon>Actinomycetota</taxon>
        <taxon>Actinomycetes</taxon>
        <taxon>Bifidobacteriales</taxon>
        <taxon>Bifidobacteriaceae</taxon>
        <taxon>Bifidobacterium</taxon>
    </lineage>
</organism>
<dbReference type="EMBL" id="CP129674">
    <property type="protein sequence ID" value="XDS43786.1"/>
    <property type="molecule type" value="Genomic_DNA"/>
</dbReference>